<keyword evidence="9" id="KW-1185">Reference proteome</keyword>
<dbReference type="InterPro" id="IPR050223">
    <property type="entry name" value="D-isomer_2-hydroxyacid_DH"/>
</dbReference>
<proteinExistence type="inferred from homology"/>
<organism evidence="8 9">
    <name type="scientific">Pseudonocardia hierapolitana</name>
    <dbReference type="NCBI Taxonomy" id="1128676"/>
    <lineage>
        <taxon>Bacteria</taxon>
        <taxon>Bacillati</taxon>
        <taxon>Actinomycetota</taxon>
        <taxon>Actinomycetes</taxon>
        <taxon>Pseudonocardiales</taxon>
        <taxon>Pseudonocardiaceae</taxon>
        <taxon>Pseudonocardia</taxon>
    </lineage>
</organism>
<name>A0A561T048_9PSEU</name>
<gene>
    <name evidence="8" type="ORF">FHX44_116433</name>
</gene>
<dbReference type="PANTHER" id="PTHR10996:SF178">
    <property type="entry name" value="2-HYDROXYACID DEHYDROGENASE YGL185C-RELATED"/>
    <property type="match status" value="1"/>
</dbReference>
<dbReference type="GO" id="GO:0030267">
    <property type="term" value="F:glyoxylate reductase (NADPH) activity"/>
    <property type="evidence" value="ECO:0007669"/>
    <property type="project" value="TreeGrafter"/>
</dbReference>
<dbReference type="SUPFAM" id="SSF52283">
    <property type="entry name" value="Formate/glycerate dehydrogenase catalytic domain-like"/>
    <property type="match status" value="1"/>
</dbReference>
<evidence type="ECO:0000256" key="1">
    <source>
        <dbReference type="ARBA" id="ARBA00005854"/>
    </source>
</evidence>
<comment type="similarity">
    <text evidence="1 5">Belongs to the D-isomer specific 2-hydroxyacid dehydrogenase family.</text>
</comment>
<dbReference type="Pfam" id="PF02826">
    <property type="entry name" value="2-Hacid_dh_C"/>
    <property type="match status" value="1"/>
</dbReference>
<dbReference type="EMBL" id="VIWU01000001">
    <property type="protein sequence ID" value="TWF80490.1"/>
    <property type="molecule type" value="Genomic_DNA"/>
</dbReference>
<evidence type="ECO:0000313" key="8">
    <source>
        <dbReference type="EMBL" id="TWF80490.1"/>
    </source>
</evidence>
<dbReference type="InterPro" id="IPR006139">
    <property type="entry name" value="D-isomer_2_OHA_DH_cat_dom"/>
</dbReference>
<keyword evidence="3 5" id="KW-0560">Oxidoreductase</keyword>
<accession>A0A561T048</accession>
<dbReference type="CDD" id="cd12156">
    <property type="entry name" value="HPPR"/>
    <property type="match status" value="1"/>
</dbReference>
<dbReference type="FunFam" id="3.40.50.720:FF:000213">
    <property type="entry name" value="Putative 2-hydroxyacid dehydrogenase"/>
    <property type="match status" value="1"/>
</dbReference>
<reference evidence="8 9" key="1">
    <citation type="submission" date="2019-06" db="EMBL/GenBank/DDBJ databases">
        <title>Sequencing the genomes of 1000 actinobacteria strains.</title>
        <authorList>
            <person name="Klenk H.-P."/>
        </authorList>
    </citation>
    <scope>NUCLEOTIDE SEQUENCE [LARGE SCALE GENOMIC DNA]</scope>
    <source>
        <strain evidence="8 9">DSM 45671</strain>
    </source>
</reference>
<dbReference type="Gene3D" id="3.40.50.720">
    <property type="entry name" value="NAD(P)-binding Rossmann-like Domain"/>
    <property type="match status" value="2"/>
</dbReference>
<evidence type="ECO:0000313" key="9">
    <source>
        <dbReference type="Proteomes" id="UP000321261"/>
    </source>
</evidence>
<dbReference type="GO" id="GO:0005829">
    <property type="term" value="C:cytosol"/>
    <property type="evidence" value="ECO:0007669"/>
    <property type="project" value="TreeGrafter"/>
</dbReference>
<evidence type="ECO:0000256" key="5">
    <source>
        <dbReference type="RuleBase" id="RU003719"/>
    </source>
</evidence>
<keyword evidence="4" id="KW-0520">NAD</keyword>
<evidence type="ECO:0000256" key="4">
    <source>
        <dbReference type="ARBA" id="ARBA00023027"/>
    </source>
</evidence>
<dbReference type="InterPro" id="IPR006140">
    <property type="entry name" value="D-isomer_DH_NAD-bd"/>
</dbReference>
<evidence type="ECO:0000259" key="6">
    <source>
        <dbReference type="Pfam" id="PF00389"/>
    </source>
</evidence>
<dbReference type="PANTHER" id="PTHR10996">
    <property type="entry name" value="2-HYDROXYACID DEHYDROGENASE-RELATED"/>
    <property type="match status" value="1"/>
</dbReference>
<dbReference type="SUPFAM" id="SSF51735">
    <property type="entry name" value="NAD(P)-binding Rossmann-fold domains"/>
    <property type="match status" value="1"/>
</dbReference>
<dbReference type="OrthoDB" id="9793626at2"/>
<dbReference type="AlphaFoldDB" id="A0A561T048"/>
<sequence length="321" mass="34029">MGVFVSTPDRVEIAVIGRQRPAVLEALGAEFTLHEVASLDDIAGSLGPAAERVRGALSNPMIGLSAAMMDALPKLEITTLFGVGLERTDLAAARERGIVVTTTPVLYEDVADTAVVLAMDVSRRITAGDRWVRAGHWAAGGAAASGRRFSGKRAGILGMGRIGRMLAKRLEAFDMQIAYYDPRPAPDVEYRLHRTGVELARESDFLFLCAAGGPGVGHVVDAETLAALGPEGVFVNVARGWLVDEQALVDAVTNGTIGGAGLDVFDDEPNVPQPLVEADNVVLVPHIASNTFETRSDMDQCVIDNIRSWFSTGKAITPVPS</sequence>
<feature type="domain" description="D-isomer specific 2-hydroxyacid dehydrogenase catalytic" evidence="6">
    <location>
        <begin position="20"/>
        <end position="319"/>
    </location>
</feature>
<evidence type="ECO:0000256" key="2">
    <source>
        <dbReference type="ARBA" id="ARBA00022857"/>
    </source>
</evidence>
<dbReference type="InterPro" id="IPR036291">
    <property type="entry name" value="NAD(P)-bd_dom_sf"/>
</dbReference>
<keyword evidence="2" id="KW-0521">NADP</keyword>
<evidence type="ECO:0000259" key="7">
    <source>
        <dbReference type="Pfam" id="PF02826"/>
    </source>
</evidence>
<dbReference type="Pfam" id="PF00389">
    <property type="entry name" value="2-Hacid_dh"/>
    <property type="match status" value="1"/>
</dbReference>
<protein>
    <submittedName>
        <fullName evidence="8">Lactate dehydrogenase-like 2-hydroxyacid dehydrogenase</fullName>
    </submittedName>
</protein>
<evidence type="ECO:0000256" key="3">
    <source>
        <dbReference type="ARBA" id="ARBA00023002"/>
    </source>
</evidence>
<feature type="domain" description="D-isomer specific 2-hydroxyacid dehydrogenase NAD-binding" evidence="7">
    <location>
        <begin position="116"/>
        <end position="288"/>
    </location>
</feature>
<comment type="caution">
    <text evidence="8">The sequence shown here is derived from an EMBL/GenBank/DDBJ whole genome shotgun (WGS) entry which is preliminary data.</text>
</comment>
<dbReference type="GO" id="GO:0016618">
    <property type="term" value="F:hydroxypyruvate reductase [NAD(P)H] activity"/>
    <property type="evidence" value="ECO:0007669"/>
    <property type="project" value="TreeGrafter"/>
</dbReference>
<dbReference type="Proteomes" id="UP000321261">
    <property type="component" value="Unassembled WGS sequence"/>
</dbReference>
<dbReference type="GO" id="GO:0051287">
    <property type="term" value="F:NAD binding"/>
    <property type="evidence" value="ECO:0007669"/>
    <property type="project" value="InterPro"/>
</dbReference>